<feature type="signal peptide" evidence="1">
    <location>
        <begin position="1"/>
        <end position="20"/>
    </location>
</feature>
<reference evidence="4 5" key="1">
    <citation type="submission" date="2018-07" db="EMBL/GenBank/DDBJ databases">
        <title>Parabacteroides acidifaciens nov. sp., isolated from human feces.</title>
        <authorList>
            <person name="Wang Y.J."/>
        </authorList>
    </citation>
    <scope>NUCLEOTIDE SEQUENCE [LARGE SCALE GENOMIC DNA]</scope>
    <source>
        <strain evidence="4 5">426-9</strain>
    </source>
</reference>
<dbReference type="EMBL" id="QREV01000014">
    <property type="protein sequence ID" value="RDU49642.1"/>
    <property type="molecule type" value="Genomic_DNA"/>
</dbReference>
<dbReference type="SUPFAM" id="SSF48371">
    <property type="entry name" value="ARM repeat"/>
    <property type="match status" value="1"/>
</dbReference>
<dbReference type="InterPro" id="IPR004155">
    <property type="entry name" value="PBS_lyase_HEAT"/>
</dbReference>
<sequence>MRKAYISIAALLLCGSMLMAQTPANRTAKTTAADVLAQMPAAQQAEYNKLISDLSSTGEEGVLMLVNMINAPGKGSNANVDYALSGLTHYVMAKGEESARLTTANAYLKALEMVNERETKAFIIRQLQILGQDECVDALASCLNDESLSGPAARALAAIGSEKSGQALVAALKSRSGSPKTQKDVIRAIADAQVKEAEPVLKALLGASDPNMQKAVLYALSRAGSRESLDALADAAANAGYTMEKTGANEAYIALIKRVIAQGNYTDALKAAKKLQKDAAKAGQEQTREAALQAMISAELAIGQQKEQAKGKDADKTGASKIVVAAMKDPSKNYRNAALDYASCFADKDLYIELVKMLPKAKPELKVDILNWIGREAKKPAKHDIIRDLEIRFDLPARQVLLEQLRDADFNVKQAATWTLVKIGDKAYIPSLAELLKNDDKQIVLLGQDALAAFPGDIDGAVAKAVSSAANAGKIAGLELLAMRKATANINTVLEQIQSGSPEVKAAAYVALKDVVGERDITNMCGMLETADALAVPPMQRAVISALSSLSPAGQVETVTRRMLQAGDKGYLYYFVLASTGEQSALDLIIEGCEKGNGAVKDAAVGALLIWKDLRAADYLYEIAKSGDSQIRTAALNRFVELVSSPERTGENRLLSLRKAMEIAQTDAQKIAILRQVEKTGTFLGLLYAGDFLDQKPVQQAAANAVMNIALGNKEYMGTNVRALLNKVMEVLDNPDAGYQKEAIKKHLAEMPQGEGFVSLFNGKDLTGWKGLVENPIARAKMKPAQLAKAQEKADENMRRDWKVEDGLLVFEGSGYDNLCTEKQYGDFEMYVDWMLDPAGPEADAGIYLRGTPQVQIWDTSRVNVGAQVGSGGLYNNQVNESKPSKVADNKLGEWNSFYIKMVGDRVTVVLNGEKVVDDVILENYWDRKLPIFPVEQIELQAHGSKVYYRNIYVKELERKEPFKLSAEEEKEGFKILFDGTNMHEWTGNTVDYTLEDGTISMIPSKSYGGNLYTKNEYGNFIYRFEFQLTPGANNGVGIRTPMEGDAAYVGMEIQILDCEHPIYKDITPLQHHGSVYGIIPAKADHHSAFKPVGEWNYEEIVADGDNIRVTVNGVVILDGNIREATKNGTPDHKEHPGLFNKKGHIGFLGHGSPVKFRNIRIKELK</sequence>
<accession>A0A3D8HG46</accession>
<feature type="domain" description="3-keto-alpha-glucoside-1,2-lyase/3-keto-2-hydroxy-glucal hydratase" evidence="2">
    <location>
        <begin position="973"/>
        <end position="1163"/>
    </location>
</feature>
<dbReference type="Pfam" id="PF06439">
    <property type="entry name" value="3keto-disac_hyd"/>
    <property type="match status" value="2"/>
</dbReference>
<evidence type="ECO:0000313" key="4">
    <source>
        <dbReference type="EMBL" id="RDU49642.1"/>
    </source>
</evidence>
<keyword evidence="1" id="KW-0732">Signal</keyword>
<dbReference type="Proteomes" id="UP000629596">
    <property type="component" value="Unassembled WGS sequence"/>
</dbReference>
<dbReference type="InterPro" id="IPR016024">
    <property type="entry name" value="ARM-type_fold"/>
</dbReference>
<evidence type="ECO:0000313" key="6">
    <source>
        <dbReference type="Proteomes" id="UP000629596"/>
    </source>
</evidence>
<dbReference type="Gene3D" id="2.60.120.560">
    <property type="entry name" value="Exo-inulinase, domain 1"/>
    <property type="match status" value="2"/>
</dbReference>
<gene>
    <name evidence="4" type="ORF">DWU89_08135</name>
    <name evidence="3" type="ORF">H8784_07955</name>
</gene>
<evidence type="ECO:0000259" key="2">
    <source>
        <dbReference type="Pfam" id="PF06439"/>
    </source>
</evidence>
<evidence type="ECO:0000256" key="1">
    <source>
        <dbReference type="SAM" id="SignalP"/>
    </source>
</evidence>
<keyword evidence="6" id="KW-1185">Reference proteome</keyword>
<evidence type="ECO:0000313" key="3">
    <source>
        <dbReference type="EMBL" id="MBC8601655.1"/>
    </source>
</evidence>
<dbReference type="EMBL" id="JACRTI010000014">
    <property type="protein sequence ID" value="MBC8601655.1"/>
    <property type="molecule type" value="Genomic_DNA"/>
</dbReference>
<feature type="domain" description="3-keto-alpha-glucoside-1,2-lyase/3-keto-2-hydroxy-glucal hydratase" evidence="2">
    <location>
        <begin position="756"/>
        <end position="955"/>
    </location>
</feature>
<reference evidence="3 6" key="2">
    <citation type="submission" date="2020-08" db="EMBL/GenBank/DDBJ databases">
        <title>Genome public.</title>
        <authorList>
            <person name="Liu C."/>
            <person name="Sun Q."/>
        </authorList>
    </citation>
    <scope>NUCLEOTIDE SEQUENCE [LARGE SCALE GENOMIC DNA]</scope>
    <source>
        <strain evidence="3 6">426_9</strain>
    </source>
</reference>
<organism evidence="4 5">
    <name type="scientific">Parabacteroides acidifaciens</name>
    <dbReference type="NCBI Taxonomy" id="2290935"/>
    <lineage>
        <taxon>Bacteria</taxon>
        <taxon>Pseudomonadati</taxon>
        <taxon>Bacteroidota</taxon>
        <taxon>Bacteroidia</taxon>
        <taxon>Bacteroidales</taxon>
        <taxon>Tannerellaceae</taxon>
        <taxon>Parabacteroides</taxon>
    </lineage>
</organism>
<dbReference type="InterPro" id="IPR010496">
    <property type="entry name" value="AL/BT2_dom"/>
</dbReference>
<dbReference type="GO" id="GO:0016787">
    <property type="term" value="F:hydrolase activity"/>
    <property type="evidence" value="ECO:0007669"/>
    <property type="project" value="InterPro"/>
</dbReference>
<dbReference type="AlphaFoldDB" id="A0A3D8HG46"/>
<dbReference type="Pfam" id="PF13646">
    <property type="entry name" value="HEAT_2"/>
    <property type="match status" value="2"/>
</dbReference>
<name>A0A3D8HG46_9BACT</name>
<feature type="chain" id="PRO_5017676295" evidence="1">
    <location>
        <begin position="21"/>
        <end position="1166"/>
    </location>
</feature>
<comment type="caution">
    <text evidence="4">The sequence shown here is derived from an EMBL/GenBank/DDBJ whole genome shotgun (WGS) entry which is preliminary data.</text>
</comment>
<dbReference type="Gene3D" id="1.25.10.10">
    <property type="entry name" value="Leucine-rich Repeat Variant"/>
    <property type="match status" value="3"/>
</dbReference>
<evidence type="ECO:0000313" key="5">
    <source>
        <dbReference type="Proteomes" id="UP000256321"/>
    </source>
</evidence>
<protein>
    <submittedName>
        <fullName evidence="4">DUF1080 domain-containing protein</fullName>
    </submittedName>
</protein>
<dbReference type="Proteomes" id="UP000256321">
    <property type="component" value="Unassembled WGS sequence"/>
</dbReference>
<dbReference type="RefSeq" id="WP_115499145.1">
    <property type="nucleotide sequence ID" value="NZ_JACRTI010000014.1"/>
</dbReference>
<proteinExistence type="predicted"/>
<dbReference type="SMART" id="SM00567">
    <property type="entry name" value="EZ_HEAT"/>
    <property type="match status" value="5"/>
</dbReference>
<dbReference type="InterPro" id="IPR011989">
    <property type="entry name" value="ARM-like"/>
</dbReference>